<feature type="coiled-coil region" evidence="2">
    <location>
        <begin position="90"/>
        <end position="158"/>
    </location>
</feature>
<organism evidence="4 5">
    <name type="scientific">Pholiota conissans</name>
    <dbReference type="NCBI Taxonomy" id="109636"/>
    <lineage>
        <taxon>Eukaryota</taxon>
        <taxon>Fungi</taxon>
        <taxon>Dikarya</taxon>
        <taxon>Basidiomycota</taxon>
        <taxon>Agaricomycotina</taxon>
        <taxon>Agaricomycetes</taxon>
        <taxon>Agaricomycetidae</taxon>
        <taxon>Agaricales</taxon>
        <taxon>Agaricineae</taxon>
        <taxon>Strophariaceae</taxon>
        <taxon>Pholiota</taxon>
    </lineage>
</organism>
<dbReference type="InterPro" id="IPR002182">
    <property type="entry name" value="NB-ARC"/>
</dbReference>
<dbReference type="Proteomes" id="UP000807469">
    <property type="component" value="Unassembled WGS sequence"/>
</dbReference>
<dbReference type="AlphaFoldDB" id="A0A9P6CRP2"/>
<keyword evidence="5" id="KW-1185">Reference proteome</keyword>
<dbReference type="SUPFAM" id="SSF48452">
    <property type="entry name" value="TPR-like"/>
    <property type="match status" value="3"/>
</dbReference>
<evidence type="ECO:0000256" key="1">
    <source>
        <dbReference type="PROSITE-ProRule" id="PRU00339"/>
    </source>
</evidence>
<dbReference type="GO" id="GO:0007166">
    <property type="term" value="P:cell surface receptor signaling pathway"/>
    <property type="evidence" value="ECO:0007669"/>
    <property type="project" value="InterPro"/>
</dbReference>
<name>A0A9P6CRP2_9AGAR</name>
<dbReference type="Pfam" id="PF13181">
    <property type="entry name" value="TPR_8"/>
    <property type="match status" value="1"/>
</dbReference>
<accession>A0A9P6CRP2</accession>
<dbReference type="InterPro" id="IPR036537">
    <property type="entry name" value="Adaptor_Cbl_N_dom_sf"/>
</dbReference>
<proteinExistence type="predicted"/>
<dbReference type="InterPro" id="IPR019734">
    <property type="entry name" value="TPR_rpt"/>
</dbReference>
<feature type="repeat" description="TPR" evidence="1">
    <location>
        <begin position="975"/>
        <end position="1008"/>
    </location>
</feature>
<dbReference type="PRINTS" id="PR00364">
    <property type="entry name" value="DISEASERSIST"/>
</dbReference>
<evidence type="ECO:0000256" key="2">
    <source>
        <dbReference type="SAM" id="Coils"/>
    </source>
</evidence>
<dbReference type="PROSITE" id="PS50005">
    <property type="entry name" value="TPR"/>
    <property type="match status" value="1"/>
</dbReference>
<dbReference type="Gene3D" id="3.40.50.300">
    <property type="entry name" value="P-loop containing nucleotide triphosphate hydrolases"/>
    <property type="match status" value="1"/>
</dbReference>
<gene>
    <name evidence="4" type="ORF">BDN70DRAFT_947723</name>
</gene>
<dbReference type="SMART" id="SM00028">
    <property type="entry name" value="TPR"/>
    <property type="match status" value="7"/>
</dbReference>
<protein>
    <submittedName>
        <fullName evidence="4">TPR-like protein</fullName>
    </submittedName>
</protein>
<dbReference type="EMBL" id="MU155267">
    <property type="protein sequence ID" value="KAF9477246.1"/>
    <property type="molecule type" value="Genomic_DNA"/>
</dbReference>
<dbReference type="Gene3D" id="1.25.40.10">
    <property type="entry name" value="Tetratricopeptide repeat domain"/>
    <property type="match status" value="3"/>
</dbReference>
<comment type="caution">
    <text evidence="4">The sequence shown here is derived from an EMBL/GenBank/DDBJ whole genome shotgun (WGS) entry which is preliminary data.</text>
</comment>
<dbReference type="PANTHER" id="PTHR47691">
    <property type="entry name" value="REGULATOR-RELATED"/>
    <property type="match status" value="1"/>
</dbReference>
<feature type="domain" description="NB-ARC" evidence="3">
    <location>
        <begin position="206"/>
        <end position="304"/>
    </location>
</feature>
<dbReference type="PANTHER" id="PTHR47691:SF3">
    <property type="entry name" value="HTH-TYPE TRANSCRIPTIONAL REGULATOR RV0890C-RELATED"/>
    <property type="match status" value="1"/>
</dbReference>
<evidence type="ECO:0000259" key="3">
    <source>
        <dbReference type="Pfam" id="PF00931"/>
    </source>
</evidence>
<dbReference type="Gene3D" id="1.20.930.20">
    <property type="entry name" value="Adaptor protein Cbl, N-terminal domain"/>
    <property type="match status" value="1"/>
</dbReference>
<sequence>MSSNELMRPDNPAESSQVSASAVDTSIQFTNTVLAVVKEVGEMLNGVPYVKSLSGVVLQIIKIRDELKVNKKRCVEIIDKVMRMAKKIFEKLAEVAKSDQRDKLAKLEEQLKEHERTLIDVHTALKKHQSRSGFDRLINRGLEELNEHDRRLDELKTDLILDVIFHITMEQASTTITPAQPQANSETFDNIDHVLPPKPHFLVERDAEVDQAVEILLRQEPTRIAILGGGGFGKTTLARTILHDSRIVERFQVRYFLSCEGMSDADALLLGLGAMLGIKEITSKIISSARRILQTSTTLLCLDNFETPWESFETRTKVEELLESISDIPNLSLLITIRGEQRPSKVAWSKPLLLPLSTLSLEGAQAIVTNIVSKDTIDDFTNEILEAIDGIPLAITLVATLLRDGEDSKSLWTRWCMDSTQAINVGDDRQSNLDRSITLSVNSSRMTKNPETRILLVALSLLPDGFPNDDALESLQECLSVSSIHALLQTLRKVALVQIVNTDSSPRIQMLSPIRLFCHHFLAQEIVHTLPKTIDHYVNLLLAVGYTPENSVNYQKITNEVRNIHTIFQKMILAGFENNDPAKFIKAFDCLTSWSIHIGYYSQHTLQIALECSKSDPVLHAHWLLSIADLYHWEANFTDAVEYFQKAADIFEQENSAIMQANALGRLGDTLLQICEYDKAEEALKKSRALCIAENNSQGQAFMDFNLGRICLDQERFQEANEYLVGALMAYKQIEDLVGLANTTKNMCRLHMRFENLSEAEIFANLSLAISQEANYAIGEGGAQHQLGQIYIKMDKIAKACKALEKAFSVFKHQRGIGAQLAGANDLAKVYIQMDRLSVAEKLLEPYSRTDTDIIFLGHVLATFGWLYICGGRFDKAERHLNAALQHFRRYNDPSGQASVLAHLALVYFKTNQLDKAERAVHSISELGHWRGVDMFRLWVLGDLHIIKGQFDDAQAMLNSAMVDAEDDHRSYQQGNIARSLGNLHIKHNAIDLAIEKFKEALELHRKAQWVSEQATDLKRLGEAYKMSERSEEAKETFKEAEELMDSVREARQLSD</sequence>
<dbReference type="Pfam" id="PF00931">
    <property type="entry name" value="NB-ARC"/>
    <property type="match status" value="1"/>
</dbReference>
<dbReference type="InterPro" id="IPR059179">
    <property type="entry name" value="MLKL-like_MCAfunc"/>
</dbReference>
<dbReference type="CDD" id="cd21037">
    <property type="entry name" value="MLKL_NTD"/>
    <property type="match status" value="1"/>
</dbReference>
<keyword evidence="1" id="KW-0802">TPR repeat</keyword>
<dbReference type="OrthoDB" id="431454at2759"/>
<evidence type="ECO:0000313" key="4">
    <source>
        <dbReference type="EMBL" id="KAF9477246.1"/>
    </source>
</evidence>
<keyword evidence="2" id="KW-0175">Coiled coil</keyword>
<evidence type="ECO:0000313" key="5">
    <source>
        <dbReference type="Proteomes" id="UP000807469"/>
    </source>
</evidence>
<dbReference type="GO" id="GO:0043531">
    <property type="term" value="F:ADP binding"/>
    <property type="evidence" value="ECO:0007669"/>
    <property type="project" value="InterPro"/>
</dbReference>
<dbReference type="SUPFAM" id="SSF52540">
    <property type="entry name" value="P-loop containing nucleoside triphosphate hydrolases"/>
    <property type="match status" value="1"/>
</dbReference>
<dbReference type="InterPro" id="IPR011990">
    <property type="entry name" value="TPR-like_helical_dom_sf"/>
</dbReference>
<dbReference type="InterPro" id="IPR027417">
    <property type="entry name" value="P-loop_NTPase"/>
</dbReference>
<reference evidence="4" key="1">
    <citation type="submission" date="2020-11" db="EMBL/GenBank/DDBJ databases">
        <authorList>
            <consortium name="DOE Joint Genome Institute"/>
            <person name="Ahrendt S."/>
            <person name="Riley R."/>
            <person name="Andreopoulos W."/>
            <person name="Labutti K."/>
            <person name="Pangilinan J."/>
            <person name="Ruiz-Duenas F.J."/>
            <person name="Barrasa J.M."/>
            <person name="Sanchez-Garcia M."/>
            <person name="Camarero S."/>
            <person name="Miyauchi S."/>
            <person name="Serrano A."/>
            <person name="Linde D."/>
            <person name="Babiker R."/>
            <person name="Drula E."/>
            <person name="Ayuso-Fernandez I."/>
            <person name="Pacheco R."/>
            <person name="Padilla G."/>
            <person name="Ferreira P."/>
            <person name="Barriuso J."/>
            <person name="Kellner H."/>
            <person name="Castanera R."/>
            <person name="Alfaro M."/>
            <person name="Ramirez L."/>
            <person name="Pisabarro A.G."/>
            <person name="Kuo A."/>
            <person name="Tritt A."/>
            <person name="Lipzen A."/>
            <person name="He G."/>
            <person name="Yan M."/>
            <person name="Ng V."/>
            <person name="Cullen D."/>
            <person name="Martin F."/>
            <person name="Rosso M.-N."/>
            <person name="Henrissat B."/>
            <person name="Hibbett D."/>
            <person name="Martinez A.T."/>
            <person name="Grigoriev I.V."/>
        </authorList>
    </citation>
    <scope>NUCLEOTIDE SEQUENCE</scope>
    <source>
        <strain evidence="4">CIRM-BRFM 674</strain>
    </source>
</reference>
<dbReference type="Pfam" id="PF13424">
    <property type="entry name" value="TPR_12"/>
    <property type="match status" value="1"/>
</dbReference>